<accession>A0A224XT33</accession>
<sequence length="78" mass="9076">MFNQTRPFLVGWGGHPLLQKCLQCFLFLRLQASSIHQSCCYIDLRVCLFIAESPSSSFYVWHYAHRLPEVDSKNQRVG</sequence>
<protein>
    <submittedName>
        <fullName evidence="1">Putative secreted protein</fullName>
    </submittedName>
</protein>
<dbReference type="EMBL" id="GFTR01000740">
    <property type="protein sequence ID" value="JAW15686.1"/>
    <property type="molecule type" value="Transcribed_RNA"/>
</dbReference>
<dbReference type="AlphaFoldDB" id="A0A224XT33"/>
<organism evidence="1">
    <name type="scientific">Panstrongylus lignarius</name>
    <dbReference type="NCBI Taxonomy" id="156445"/>
    <lineage>
        <taxon>Eukaryota</taxon>
        <taxon>Metazoa</taxon>
        <taxon>Ecdysozoa</taxon>
        <taxon>Arthropoda</taxon>
        <taxon>Hexapoda</taxon>
        <taxon>Insecta</taxon>
        <taxon>Pterygota</taxon>
        <taxon>Neoptera</taxon>
        <taxon>Paraneoptera</taxon>
        <taxon>Hemiptera</taxon>
        <taxon>Heteroptera</taxon>
        <taxon>Panheteroptera</taxon>
        <taxon>Cimicomorpha</taxon>
        <taxon>Reduviidae</taxon>
        <taxon>Triatominae</taxon>
        <taxon>Panstrongylus</taxon>
    </lineage>
</organism>
<name>A0A224XT33_9HEMI</name>
<evidence type="ECO:0000313" key="1">
    <source>
        <dbReference type="EMBL" id="JAW15686.1"/>
    </source>
</evidence>
<proteinExistence type="predicted"/>
<reference evidence="1" key="1">
    <citation type="journal article" date="2018" name="PLoS Negl. Trop. Dis.">
        <title>An insight into the salivary gland and fat body transcriptome of Panstrongylus lignarius (Hemiptera: Heteroptera), the main vector of Chagas disease in Peru.</title>
        <authorList>
            <person name="Nevoa J.C."/>
            <person name="Mendes M.T."/>
            <person name="da Silva M.V."/>
            <person name="Soares S.C."/>
            <person name="Oliveira C.J.F."/>
            <person name="Ribeiro J.M.C."/>
        </authorList>
    </citation>
    <scope>NUCLEOTIDE SEQUENCE</scope>
</reference>